<proteinExistence type="predicted"/>
<name>A0AAX3WZ13_9BACI</name>
<dbReference type="RefSeq" id="WP_283871466.1">
    <property type="nucleotide sequence ID" value="NZ_CP126101.1"/>
</dbReference>
<evidence type="ECO:0000313" key="3">
    <source>
        <dbReference type="Proteomes" id="UP001178322"/>
    </source>
</evidence>
<dbReference type="Proteomes" id="UP001178322">
    <property type="component" value="Chromosome"/>
</dbReference>
<accession>A0AAX3WZ13</accession>
<dbReference type="Gene3D" id="3.40.630.30">
    <property type="match status" value="1"/>
</dbReference>
<dbReference type="EMBL" id="CP126101">
    <property type="protein sequence ID" value="WHY53091.1"/>
    <property type="molecule type" value="Genomic_DNA"/>
</dbReference>
<evidence type="ECO:0000313" key="2">
    <source>
        <dbReference type="EMBL" id="WHY53091.1"/>
    </source>
</evidence>
<organism evidence="2 3">
    <name type="scientific">Lysinibacillus pakistanensis</name>
    <dbReference type="NCBI Taxonomy" id="759811"/>
    <lineage>
        <taxon>Bacteria</taxon>
        <taxon>Bacillati</taxon>
        <taxon>Bacillota</taxon>
        <taxon>Bacilli</taxon>
        <taxon>Bacillales</taxon>
        <taxon>Bacillaceae</taxon>
        <taxon>Lysinibacillus</taxon>
    </lineage>
</organism>
<dbReference type="PROSITE" id="PS51186">
    <property type="entry name" value="GNAT"/>
    <property type="match status" value="1"/>
</dbReference>
<feature type="domain" description="N-acetyltransferase" evidence="1">
    <location>
        <begin position="118"/>
        <end position="257"/>
    </location>
</feature>
<evidence type="ECO:0000259" key="1">
    <source>
        <dbReference type="PROSITE" id="PS51186"/>
    </source>
</evidence>
<dbReference type="CDD" id="cd04301">
    <property type="entry name" value="NAT_SF"/>
    <property type="match status" value="1"/>
</dbReference>
<sequence>MHSLEHIIELDLHYLKGFSKMETCEDGVLFYNEDNPTYYDANHAHIWHKINNPNVLLSKIKKFYQSKSLIPRLYLYNLEENQPCINALEMHGFQYESFTDDIQCWNGEPLLLPHNPAIGIERVTDTNIEEAMAVEMSISTFGEPSLIKTAFLQTYRSPYFTYYVLKLDGKACCTAKLFVSGNQGRIESVATLESYRGQGLIGYILQHIQQQSIQLGLENLWIMPINAQVAKVYDKANFKSVGKITSIHAFTEGKSIHQIRQNS</sequence>
<dbReference type="GO" id="GO:0016747">
    <property type="term" value="F:acyltransferase activity, transferring groups other than amino-acyl groups"/>
    <property type="evidence" value="ECO:0007669"/>
    <property type="project" value="InterPro"/>
</dbReference>
<dbReference type="SUPFAM" id="SSF55729">
    <property type="entry name" value="Acyl-CoA N-acyltransferases (Nat)"/>
    <property type="match status" value="1"/>
</dbReference>
<gene>
    <name evidence="2" type="ORF">QNH24_07560</name>
</gene>
<dbReference type="InterPro" id="IPR016181">
    <property type="entry name" value="Acyl_CoA_acyltransferase"/>
</dbReference>
<dbReference type="InterPro" id="IPR000182">
    <property type="entry name" value="GNAT_dom"/>
</dbReference>
<protein>
    <submittedName>
        <fullName evidence="2">GNAT family N-acetyltransferase</fullName>
    </submittedName>
</protein>
<reference evidence="2" key="1">
    <citation type="submission" date="2023-05" db="EMBL/GenBank/DDBJ databases">
        <title>Comparative genomics of Bacillaceae isolates and their secondary metabolite potential.</title>
        <authorList>
            <person name="Song L."/>
            <person name="Nielsen L.J."/>
            <person name="Mohite O."/>
            <person name="Xu X."/>
            <person name="Weber T."/>
            <person name="Kovacs A.T."/>
        </authorList>
    </citation>
    <scope>NUCLEOTIDE SEQUENCE</scope>
    <source>
        <strain evidence="2">LY1</strain>
    </source>
</reference>
<dbReference type="Pfam" id="PF00583">
    <property type="entry name" value="Acetyltransf_1"/>
    <property type="match status" value="1"/>
</dbReference>
<dbReference type="AlphaFoldDB" id="A0AAX3WZ13"/>